<name>A0A0A9BXT0_ARUDO</name>
<organism evidence="1">
    <name type="scientific">Arundo donax</name>
    <name type="common">Giant reed</name>
    <name type="synonym">Donax arundinaceus</name>
    <dbReference type="NCBI Taxonomy" id="35708"/>
    <lineage>
        <taxon>Eukaryota</taxon>
        <taxon>Viridiplantae</taxon>
        <taxon>Streptophyta</taxon>
        <taxon>Embryophyta</taxon>
        <taxon>Tracheophyta</taxon>
        <taxon>Spermatophyta</taxon>
        <taxon>Magnoliopsida</taxon>
        <taxon>Liliopsida</taxon>
        <taxon>Poales</taxon>
        <taxon>Poaceae</taxon>
        <taxon>PACMAD clade</taxon>
        <taxon>Arundinoideae</taxon>
        <taxon>Arundineae</taxon>
        <taxon>Arundo</taxon>
    </lineage>
</organism>
<dbReference type="EMBL" id="GBRH01229036">
    <property type="protein sequence ID" value="JAD68859.1"/>
    <property type="molecule type" value="Transcribed_RNA"/>
</dbReference>
<accession>A0A0A9BXT0</accession>
<evidence type="ECO:0000313" key="1">
    <source>
        <dbReference type="EMBL" id="JAD68859.1"/>
    </source>
</evidence>
<dbReference type="AlphaFoldDB" id="A0A0A9BXT0"/>
<reference evidence="1" key="2">
    <citation type="journal article" date="2015" name="Data Brief">
        <title>Shoot transcriptome of the giant reed, Arundo donax.</title>
        <authorList>
            <person name="Barrero R.A."/>
            <person name="Guerrero F.D."/>
            <person name="Moolhuijzen P."/>
            <person name="Goolsby J.A."/>
            <person name="Tidwell J."/>
            <person name="Bellgard S.E."/>
            <person name="Bellgard M.I."/>
        </authorList>
    </citation>
    <scope>NUCLEOTIDE SEQUENCE</scope>
    <source>
        <tissue evidence="1">Shoot tissue taken approximately 20 cm above the soil surface</tissue>
    </source>
</reference>
<sequence length="33" mass="3703">MSKAMRCCYNDSNIQARQLVLLVDDARNSLCGN</sequence>
<reference evidence="1" key="1">
    <citation type="submission" date="2014-09" db="EMBL/GenBank/DDBJ databases">
        <authorList>
            <person name="Magalhaes I.L.F."/>
            <person name="Oliveira U."/>
            <person name="Santos F.R."/>
            <person name="Vidigal T.H.D.A."/>
            <person name="Brescovit A.D."/>
            <person name="Santos A.J."/>
        </authorList>
    </citation>
    <scope>NUCLEOTIDE SEQUENCE</scope>
    <source>
        <tissue evidence="1">Shoot tissue taken approximately 20 cm above the soil surface</tissue>
    </source>
</reference>
<proteinExistence type="predicted"/>
<protein>
    <submittedName>
        <fullName evidence="1">Uncharacterized protein</fullName>
    </submittedName>
</protein>